<organism evidence="1">
    <name type="scientific">uncultured Cytophagales bacterium</name>
    <dbReference type="NCBI Taxonomy" id="158755"/>
    <lineage>
        <taxon>Bacteria</taxon>
        <taxon>Pseudomonadati</taxon>
        <taxon>Bacteroidota</taxon>
        <taxon>Sphingobacteriia</taxon>
        <taxon>Sphingobacteriales</taxon>
        <taxon>environmental samples</taxon>
    </lineage>
</organism>
<protein>
    <submittedName>
        <fullName evidence="1">Uncharacterized protein</fullName>
    </submittedName>
</protein>
<dbReference type="EMBL" id="CADCTQ010000421">
    <property type="protein sequence ID" value="CAA9296620.1"/>
    <property type="molecule type" value="Genomic_DNA"/>
</dbReference>
<name>A0A6J4K5Z9_9SPHI</name>
<accession>A0A6J4K5Z9</accession>
<sequence>MDWMGDTSTMVRSTTAGLSMANGNKELACSANADWLFYGSFNVKAYD</sequence>
<evidence type="ECO:0000313" key="1">
    <source>
        <dbReference type="EMBL" id="CAA9296620.1"/>
    </source>
</evidence>
<dbReference type="AlphaFoldDB" id="A0A6J4K5Z9"/>
<reference evidence="1" key="1">
    <citation type="submission" date="2020-02" db="EMBL/GenBank/DDBJ databases">
        <authorList>
            <person name="Meier V. D."/>
        </authorList>
    </citation>
    <scope>NUCLEOTIDE SEQUENCE</scope>
    <source>
        <strain evidence="1">AVDCRST_MAG56</strain>
    </source>
</reference>
<gene>
    <name evidence="1" type="ORF">AVDCRST_MAG56-5165</name>
</gene>
<proteinExistence type="predicted"/>